<sequence length="311" mass="34678">MQEVKKVTTEVGTNEWQLVVFVLGDQSFAINVDKTREILRWPGCRAIPDAPAALIGITSVRGEVLPMVDLRVFLGIQPVTAIEQSKVIIAEFNEVKLGFVVDAVERIYRIKSEDLDSTMTGKYLGDWILYVIKRDSRNVLLLDYEAIVQTISPQLVIQHNAADSAKTRAMLEDVGHPADYRIIVAEDSPLIRKQVEDALTASGFTNLKICPDGKVAYDAIVKDREDCDLLITDVEMPRLDGLTLTRRIKENLETKNIPVVVFSSIMANDIKNKAASVGANYQVTKPEINQLVECVVKVIKEKEEKRVAVGE</sequence>
<dbReference type="GO" id="GO:0000160">
    <property type="term" value="P:phosphorelay signal transduction system"/>
    <property type="evidence" value="ECO:0007669"/>
    <property type="project" value="InterPro"/>
</dbReference>
<dbReference type="EMBL" id="FP929056">
    <property type="protein sequence ID" value="CBL28440.1"/>
    <property type="molecule type" value="Genomic_DNA"/>
</dbReference>
<dbReference type="InterPro" id="IPR002545">
    <property type="entry name" value="CheW-lke_dom"/>
</dbReference>
<dbReference type="PIRSF" id="PIRSF002867">
    <property type="entry name" value="CheV"/>
    <property type="match status" value="1"/>
</dbReference>
<dbReference type="Pfam" id="PF00072">
    <property type="entry name" value="Response_reg"/>
    <property type="match status" value="1"/>
</dbReference>
<dbReference type="GO" id="GO:0006935">
    <property type="term" value="P:chemotaxis"/>
    <property type="evidence" value="ECO:0007669"/>
    <property type="project" value="InterPro"/>
</dbReference>
<dbReference type="Pfam" id="PF01584">
    <property type="entry name" value="CheW"/>
    <property type="match status" value="1"/>
</dbReference>
<dbReference type="Proteomes" id="UP000008957">
    <property type="component" value="Chromosome"/>
</dbReference>
<dbReference type="PROSITE" id="PS50110">
    <property type="entry name" value="RESPONSE_REGULATORY"/>
    <property type="match status" value="1"/>
</dbReference>
<evidence type="ECO:0000313" key="5">
    <source>
        <dbReference type="Proteomes" id="UP000008957"/>
    </source>
</evidence>
<dbReference type="SUPFAM" id="SSF50341">
    <property type="entry name" value="CheW-like"/>
    <property type="match status" value="1"/>
</dbReference>
<organism evidence="4 5">
    <name type="scientific">Fretibacterium fastidiosum</name>
    <dbReference type="NCBI Taxonomy" id="651822"/>
    <lineage>
        <taxon>Bacteria</taxon>
        <taxon>Thermotogati</taxon>
        <taxon>Synergistota</taxon>
        <taxon>Synergistia</taxon>
        <taxon>Synergistales</taxon>
        <taxon>Aminobacteriaceae</taxon>
        <taxon>Fretibacterium</taxon>
    </lineage>
</organism>
<dbReference type="InterPro" id="IPR011006">
    <property type="entry name" value="CheY-like_superfamily"/>
</dbReference>
<reference evidence="4 5" key="2">
    <citation type="submission" date="2010-03" db="EMBL/GenBank/DDBJ databases">
        <authorList>
            <person name="Pajon A."/>
        </authorList>
    </citation>
    <scope>NUCLEOTIDE SEQUENCE [LARGE SCALE GENOMIC DNA]</scope>
    <source>
        <strain evidence="4 5">SGP1</strain>
    </source>
</reference>
<feature type="domain" description="Response regulatory" evidence="2">
    <location>
        <begin position="181"/>
        <end position="300"/>
    </location>
</feature>
<keyword evidence="5" id="KW-1185">Reference proteome</keyword>
<dbReference type="InterPro" id="IPR036061">
    <property type="entry name" value="CheW-like_dom_sf"/>
</dbReference>
<dbReference type="RefSeq" id="WP_015556587.1">
    <property type="nucleotide sequence ID" value="NC_021038.1"/>
</dbReference>
<name>A0AB94IXG1_9BACT</name>
<dbReference type="InterPro" id="IPR001789">
    <property type="entry name" value="Sig_transdc_resp-reg_receiver"/>
</dbReference>
<proteinExistence type="predicted"/>
<gene>
    <name evidence="4" type="ORF">SY1_13410</name>
</gene>
<dbReference type="SMART" id="SM00260">
    <property type="entry name" value="CheW"/>
    <property type="match status" value="1"/>
</dbReference>
<dbReference type="AlphaFoldDB" id="A0AB94IXG1"/>
<dbReference type="PANTHER" id="PTHR47233:SF3">
    <property type="entry name" value="CHEMOTAXIS PROTEIN CHEV"/>
    <property type="match status" value="1"/>
</dbReference>
<dbReference type="InterPro" id="IPR024181">
    <property type="entry name" value="Chemotax_regulator_CheV"/>
</dbReference>
<feature type="modified residue" description="4-aspartylphosphate" evidence="1">
    <location>
        <position position="233"/>
    </location>
</feature>
<evidence type="ECO:0000259" key="3">
    <source>
        <dbReference type="PROSITE" id="PS50851"/>
    </source>
</evidence>
<dbReference type="Gene3D" id="2.40.50.180">
    <property type="entry name" value="CheA-289, Domain 4"/>
    <property type="match status" value="1"/>
</dbReference>
<accession>A0AB94IXG1</accession>
<dbReference type="PANTHER" id="PTHR47233">
    <property type="entry name" value="CHEMOTAXIS PROTEIN CHEV"/>
    <property type="match status" value="1"/>
</dbReference>
<feature type="domain" description="CheW-like" evidence="3">
    <location>
        <begin position="15"/>
        <end position="153"/>
    </location>
</feature>
<protein>
    <submittedName>
        <fullName evidence="4">Chemotaxis signal transduction protein</fullName>
    </submittedName>
</protein>
<evidence type="ECO:0000259" key="2">
    <source>
        <dbReference type="PROSITE" id="PS50110"/>
    </source>
</evidence>
<keyword evidence="1" id="KW-0597">Phosphoprotein</keyword>
<dbReference type="Gene3D" id="2.30.30.40">
    <property type="entry name" value="SH3 Domains"/>
    <property type="match status" value="1"/>
</dbReference>
<evidence type="ECO:0000313" key="4">
    <source>
        <dbReference type="EMBL" id="CBL28440.1"/>
    </source>
</evidence>
<reference evidence="5" key="1">
    <citation type="submission" date="2010-03" db="EMBL/GenBank/DDBJ databases">
        <title>The genome sequence of Synergistetes sp. SGP1.</title>
        <authorList>
            <consortium name="metaHIT consortium -- http://www.metahit.eu/"/>
            <person name="Pajon A."/>
            <person name="Turner K."/>
            <person name="Parkhill J."/>
            <person name="Wade W."/>
            <person name="Vartoukian S."/>
        </authorList>
    </citation>
    <scope>NUCLEOTIDE SEQUENCE [LARGE SCALE GENOMIC DNA]</scope>
    <source>
        <strain evidence="5">SGP1</strain>
    </source>
</reference>
<dbReference type="Gene3D" id="3.40.50.2300">
    <property type="match status" value="1"/>
</dbReference>
<evidence type="ECO:0000256" key="1">
    <source>
        <dbReference type="PROSITE-ProRule" id="PRU00169"/>
    </source>
</evidence>
<dbReference type="KEGG" id="sbr:SY1_13410"/>
<dbReference type="PROSITE" id="PS50851">
    <property type="entry name" value="CHEW"/>
    <property type="match status" value="1"/>
</dbReference>
<dbReference type="SMART" id="SM00448">
    <property type="entry name" value="REC"/>
    <property type="match status" value="1"/>
</dbReference>
<dbReference type="SUPFAM" id="SSF52172">
    <property type="entry name" value="CheY-like"/>
    <property type="match status" value="1"/>
</dbReference>